<dbReference type="InterPro" id="IPR038718">
    <property type="entry name" value="SNF2-like_sf"/>
</dbReference>
<dbReference type="PROSITE" id="PS51194">
    <property type="entry name" value="HELICASE_CTER"/>
    <property type="match status" value="1"/>
</dbReference>
<organism evidence="6 7">
    <name type="scientific">Solanum pennellii</name>
    <name type="common">Tomato</name>
    <name type="synonym">Lycopersicon pennellii</name>
    <dbReference type="NCBI Taxonomy" id="28526"/>
    <lineage>
        <taxon>Eukaryota</taxon>
        <taxon>Viridiplantae</taxon>
        <taxon>Streptophyta</taxon>
        <taxon>Embryophyta</taxon>
        <taxon>Tracheophyta</taxon>
        <taxon>Spermatophyta</taxon>
        <taxon>Magnoliopsida</taxon>
        <taxon>eudicotyledons</taxon>
        <taxon>Gunneridae</taxon>
        <taxon>Pentapetalae</taxon>
        <taxon>asterids</taxon>
        <taxon>lamiids</taxon>
        <taxon>Solanales</taxon>
        <taxon>Solanaceae</taxon>
        <taxon>Solanoideae</taxon>
        <taxon>Solaneae</taxon>
        <taxon>Solanum</taxon>
        <taxon>Solanum subgen. Lycopersicon</taxon>
    </lineage>
</organism>
<dbReference type="Proteomes" id="UP000694930">
    <property type="component" value="Chromosome 7"/>
</dbReference>
<dbReference type="SMART" id="SM00490">
    <property type="entry name" value="HELICc"/>
    <property type="match status" value="1"/>
</dbReference>
<dbReference type="RefSeq" id="XP_015081517.1">
    <property type="nucleotide sequence ID" value="XM_015226031.1"/>
</dbReference>
<dbReference type="PANTHER" id="PTHR45626:SF46">
    <property type="entry name" value="HELICASE ATP-BINDING DOMAIN-CONTAINING PROTEIN"/>
    <property type="match status" value="1"/>
</dbReference>
<evidence type="ECO:0000313" key="7">
    <source>
        <dbReference type="RefSeq" id="XP_015081517.1"/>
    </source>
</evidence>
<dbReference type="GeneID" id="107025231"/>
<dbReference type="Gene3D" id="3.30.40.10">
    <property type="entry name" value="Zinc/RING finger domain, C3HC4 (zinc finger)"/>
    <property type="match status" value="1"/>
</dbReference>
<feature type="domain" description="Helicase C-terminal" evidence="5">
    <location>
        <begin position="530"/>
        <end position="690"/>
    </location>
</feature>
<feature type="domain" description="Helicase ATP-binding" evidence="4">
    <location>
        <begin position="79"/>
        <end position="279"/>
    </location>
</feature>
<name>A0ABM1H7H9_SOLPN</name>
<dbReference type="InterPro" id="IPR049730">
    <property type="entry name" value="SNF2/RAD54-like_C"/>
</dbReference>
<dbReference type="InterPro" id="IPR027417">
    <property type="entry name" value="P-loop_NTPase"/>
</dbReference>
<protein>
    <submittedName>
        <fullName evidence="7">ATP-dependent helicase rhp16-like</fullName>
    </submittedName>
</protein>
<keyword evidence="6" id="KW-1185">Reference proteome</keyword>
<dbReference type="InterPro" id="IPR001650">
    <property type="entry name" value="Helicase_C-like"/>
</dbReference>
<evidence type="ECO:0000259" key="4">
    <source>
        <dbReference type="PROSITE" id="PS51192"/>
    </source>
</evidence>
<dbReference type="InterPro" id="IPR050628">
    <property type="entry name" value="SNF2_RAD54_helicase_TF"/>
</dbReference>
<keyword evidence="3" id="KW-0067">ATP-binding</keyword>
<dbReference type="Gene3D" id="3.40.50.10810">
    <property type="entry name" value="Tandem AAA-ATPase domain"/>
    <property type="match status" value="1"/>
</dbReference>
<dbReference type="InterPro" id="IPR013083">
    <property type="entry name" value="Znf_RING/FYVE/PHD"/>
</dbReference>
<dbReference type="PROSITE" id="PS51192">
    <property type="entry name" value="HELICASE_ATP_BIND_1"/>
    <property type="match status" value="1"/>
</dbReference>
<dbReference type="Pfam" id="PF00176">
    <property type="entry name" value="SNF2-rel_dom"/>
    <property type="match status" value="2"/>
</dbReference>
<keyword evidence="2" id="KW-0378">Hydrolase</keyword>
<dbReference type="InterPro" id="IPR014001">
    <property type="entry name" value="Helicase_ATP-bd"/>
</dbReference>
<evidence type="ECO:0000256" key="1">
    <source>
        <dbReference type="ARBA" id="ARBA00022741"/>
    </source>
</evidence>
<dbReference type="SUPFAM" id="SSF52540">
    <property type="entry name" value="P-loop containing nucleoside triphosphate hydrolases"/>
    <property type="match status" value="2"/>
</dbReference>
<keyword evidence="1" id="KW-0547">Nucleotide-binding</keyword>
<dbReference type="InterPro" id="IPR000330">
    <property type="entry name" value="SNF2_N"/>
</dbReference>
<evidence type="ECO:0000259" key="5">
    <source>
        <dbReference type="PROSITE" id="PS51194"/>
    </source>
</evidence>
<proteinExistence type="predicted"/>
<dbReference type="CDD" id="cd18008">
    <property type="entry name" value="DEXDc_SHPRH-like"/>
    <property type="match status" value="1"/>
</dbReference>
<gene>
    <name evidence="7" type="primary">LOC107025231</name>
</gene>
<dbReference type="SUPFAM" id="SSF57850">
    <property type="entry name" value="RING/U-box"/>
    <property type="match status" value="1"/>
</dbReference>
<evidence type="ECO:0000256" key="3">
    <source>
        <dbReference type="ARBA" id="ARBA00022840"/>
    </source>
</evidence>
<reference evidence="7" key="2">
    <citation type="submission" date="2025-08" db="UniProtKB">
        <authorList>
            <consortium name="RefSeq"/>
        </authorList>
    </citation>
    <scope>IDENTIFICATION</scope>
</reference>
<dbReference type="Pfam" id="PF00271">
    <property type="entry name" value="Helicase_C"/>
    <property type="match status" value="1"/>
</dbReference>
<reference evidence="6" key="1">
    <citation type="journal article" date="2014" name="Nat. Genet.">
        <title>The genome of the stress-tolerant wild tomato species Solanum pennellii.</title>
        <authorList>
            <person name="Bolger A."/>
            <person name="Scossa F."/>
            <person name="Bolger M.E."/>
            <person name="Lanz C."/>
            <person name="Maumus F."/>
            <person name="Tohge T."/>
            <person name="Quesneville H."/>
            <person name="Alseekh S."/>
            <person name="Sorensen I."/>
            <person name="Lichtenstein G."/>
            <person name="Fich E.A."/>
            <person name="Conte M."/>
            <person name="Keller H."/>
            <person name="Schneeberger K."/>
            <person name="Schwacke R."/>
            <person name="Ofner I."/>
            <person name="Vrebalov J."/>
            <person name="Xu Y."/>
            <person name="Osorio S."/>
            <person name="Aflitos S.A."/>
            <person name="Schijlen E."/>
            <person name="Jimenez-Gomez J.M."/>
            <person name="Ryngajllo M."/>
            <person name="Kimura S."/>
            <person name="Kumar R."/>
            <person name="Koenig D."/>
            <person name="Headland L.R."/>
            <person name="Maloof J.N."/>
            <person name="Sinha N."/>
            <person name="van Ham R.C."/>
            <person name="Lankhorst R.K."/>
            <person name="Mao L."/>
            <person name="Vogel A."/>
            <person name="Arsova B."/>
            <person name="Panstruga R."/>
            <person name="Fei Z."/>
            <person name="Rose J.K."/>
            <person name="Zamir D."/>
            <person name="Carrari F."/>
            <person name="Giovannoni J.J."/>
            <person name="Weigel D."/>
            <person name="Usadel B."/>
            <person name="Fernie A.R."/>
        </authorList>
    </citation>
    <scope>NUCLEOTIDE SEQUENCE [LARGE SCALE GENOMIC DNA]</scope>
    <source>
        <strain evidence="6">cv. LA0716</strain>
    </source>
</reference>
<dbReference type="CDD" id="cd18793">
    <property type="entry name" value="SF2_C_SNF"/>
    <property type="match status" value="1"/>
</dbReference>
<evidence type="ECO:0000313" key="6">
    <source>
        <dbReference type="Proteomes" id="UP000694930"/>
    </source>
</evidence>
<sequence>MLRRIDQRRHQREWMQNIRGLVLTWEIMEQEMNEFLLENYSDDLDLDIQNVSLAETAEPPLDFLLPLLRYQKEWLAWSIKQETIFKGGILADEMGMGKTVQAIALVLAQRELKKATNGSSILLSSPGTSQELPTIKGTLVVCPLIGAMQWIHEIERCTTRGSNKILFYHGTNREKCMYELKEYDFVITTYSTLQADYMPKKKKQNSSVGEDVSTRNSVLHSVKWDRIILDEAHCIKSVHSNFTNAVLALESFYKWALTGTPLQNRIGELYSLVRFLQVPPYACYFCEDCNCTGLYFSFYDACPQCSHQPASHFLWWKKYIEEPTWLFDDEGRDAMVWLNHKILKSLLLRRTKKERAVDLALPTKTVTVRKDSLDDRENDYYKTLCRRSQEQLDIFVQDGTMINKNCHIFAIITRLRQAADHPYIVMYSRKELASGNEEAGDVEQLCHLCHDVVEDPAVTCCRQVFCRACMIYLAEGVMEKPCHSCTKPLAFDFTRNKDKGESSSKPTVKGFRSSSILNKIQLDKFKTSTKIEALKEEISNMFERDCSAKGIVFSQFTAFLDLLQYSLNLCGINCVQLVGSMSIAARDAALKRFTEDGNCKILLMSLKTGGVALNLTVASHVFIMDPWWNPAVEQQAQDRVHRIGQYKPVMIVRFVIENTIEERILELQEKKKLLFEGTIGGSSEALGKLTNEDLMSLCSDICFYVARSLICPKSVSVASAS</sequence>
<dbReference type="Gene3D" id="3.40.50.300">
    <property type="entry name" value="P-loop containing nucleotide triphosphate hydrolases"/>
    <property type="match status" value="1"/>
</dbReference>
<evidence type="ECO:0000256" key="2">
    <source>
        <dbReference type="ARBA" id="ARBA00022801"/>
    </source>
</evidence>
<dbReference type="SMART" id="SM00487">
    <property type="entry name" value="DEXDc"/>
    <property type="match status" value="1"/>
</dbReference>
<dbReference type="PANTHER" id="PTHR45626">
    <property type="entry name" value="TRANSCRIPTION TERMINATION FACTOR 2-RELATED"/>
    <property type="match status" value="1"/>
</dbReference>
<accession>A0ABM1H7H9</accession>